<evidence type="ECO:0000313" key="3">
    <source>
        <dbReference type="EMBL" id="MFC2991967.1"/>
    </source>
</evidence>
<reference evidence="4" key="1">
    <citation type="journal article" date="2019" name="Int. J. Syst. Evol. Microbiol.">
        <title>The Global Catalogue of Microorganisms (GCM) 10K type strain sequencing project: providing services to taxonomists for standard genome sequencing and annotation.</title>
        <authorList>
            <consortium name="The Broad Institute Genomics Platform"/>
            <consortium name="The Broad Institute Genome Sequencing Center for Infectious Disease"/>
            <person name="Wu L."/>
            <person name="Ma J."/>
        </authorList>
    </citation>
    <scope>NUCLEOTIDE SEQUENCE [LARGE SCALE GENOMIC DNA]</scope>
    <source>
        <strain evidence="4">KCTC 52660</strain>
    </source>
</reference>
<keyword evidence="3" id="KW-0378">Hydrolase</keyword>
<dbReference type="PANTHER" id="PTHR46623:SF6">
    <property type="entry name" value="ALPHA_BETA-HYDROLASES SUPERFAMILY PROTEIN"/>
    <property type="match status" value="1"/>
</dbReference>
<evidence type="ECO:0000313" key="4">
    <source>
        <dbReference type="Proteomes" id="UP001595386"/>
    </source>
</evidence>
<proteinExistence type="predicted"/>
<dbReference type="SUPFAM" id="SSF53474">
    <property type="entry name" value="alpha/beta-Hydrolases"/>
    <property type="match status" value="1"/>
</dbReference>
<dbReference type="Proteomes" id="UP001595386">
    <property type="component" value="Unassembled WGS sequence"/>
</dbReference>
<dbReference type="Gene3D" id="3.40.50.1820">
    <property type="entry name" value="alpha/beta hydrolase"/>
    <property type="match status" value="1"/>
</dbReference>
<feature type="chain" id="PRO_5047302713" evidence="1">
    <location>
        <begin position="34"/>
        <end position="263"/>
    </location>
</feature>
<dbReference type="InterPro" id="IPR029058">
    <property type="entry name" value="AB_hydrolase_fold"/>
</dbReference>
<gene>
    <name evidence="3" type="ORF">ACFODV_07960</name>
</gene>
<sequence length="263" mass="28159">MRLPTPTHLVSTRLVSITLALAAFGLAAGSAHAFTPAGQDIVYDVNGEAFEGYLASAEGEARGSVLIIHDWDGLDDYERQRADMLAEQGYDAFAVDLYGQGNRPQEVEKKRTETARLYEDRERMRALTLAGLAEARAQGSAEASVLMGYCFGGAVVLELARSGEAESVHGYASFHGGLATPEGQQWPEDVGPILIAHGGADSAIPMSQVATLAEELEAAEATYEIQVYSGAPHAFTVFGSDAYRERADAKSWAAFLELLEEAL</sequence>
<keyword evidence="1" id="KW-0732">Signal</keyword>
<dbReference type="EMBL" id="JBHRSQ010000010">
    <property type="protein sequence ID" value="MFC2991967.1"/>
    <property type="molecule type" value="Genomic_DNA"/>
</dbReference>
<dbReference type="InterPro" id="IPR051049">
    <property type="entry name" value="Dienelactone_hydrolase-like"/>
</dbReference>
<dbReference type="RefSeq" id="WP_379757312.1">
    <property type="nucleotide sequence ID" value="NZ_JBHRSQ010000010.1"/>
</dbReference>
<name>A0ABV7B3F0_9GAMM</name>
<feature type="domain" description="Dienelactone hydrolase" evidence="2">
    <location>
        <begin position="50"/>
        <end position="262"/>
    </location>
</feature>
<dbReference type="PANTHER" id="PTHR46623">
    <property type="entry name" value="CARBOXYMETHYLENEBUTENOLIDASE-RELATED"/>
    <property type="match status" value="1"/>
</dbReference>
<evidence type="ECO:0000259" key="2">
    <source>
        <dbReference type="Pfam" id="PF01738"/>
    </source>
</evidence>
<protein>
    <submittedName>
        <fullName evidence="3">Dienelactone hydrolase family protein</fullName>
        <ecNumber evidence="3">3.1.-.-</ecNumber>
    </submittedName>
</protein>
<accession>A0ABV7B3F0</accession>
<dbReference type="InterPro" id="IPR002925">
    <property type="entry name" value="Dienelactn_hydro"/>
</dbReference>
<dbReference type="GO" id="GO:0016787">
    <property type="term" value="F:hydrolase activity"/>
    <property type="evidence" value="ECO:0007669"/>
    <property type="project" value="UniProtKB-KW"/>
</dbReference>
<feature type="signal peptide" evidence="1">
    <location>
        <begin position="1"/>
        <end position="33"/>
    </location>
</feature>
<organism evidence="3 4">
    <name type="scientific">Halomonas tibetensis</name>
    <dbReference type="NCBI Taxonomy" id="2259590"/>
    <lineage>
        <taxon>Bacteria</taxon>
        <taxon>Pseudomonadati</taxon>
        <taxon>Pseudomonadota</taxon>
        <taxon>Gammaproteobacteria</taxon>
        <taxon>Oceanospirillales</taxon>
        <taxon>Halomonadaceae</taxon>
        <taxon>Halomonas</taxon>
    </lineage>
</organism>
<evidence type="ECO:0000256" key="1">
    <source>
        <dbReference type="SAM" id="SignalP"/>
    </source>
</evidence>
<dbReference type="EC" id="3.1.-.-" evidence="3"/>
<comment type="caution">
    <text evidence="3">The sequence shown here is derived from an EMBL/GenBank/DDBJ whole genome shotgun (WGS) entry which is preliminary data.</text>
</comment>
<keyword evidence="4" id="KW-1185">Reference proteome</keyword>
<dbReference type="Pfam" id="PF01738">
    <property type="entry name" value="DLH"/>
    <property type="match status" value="1"/>
</dbReference>